<comment type="caution">
    <text evidence="2">The sequence shown here is derived from an EMBL/GenBank/DDBJ whole genome shotgun (WGS) entry which is preliminary data.</text>
</comment>
<evidence type="ECO:0000313" key="3">
    <source>
        <dbReference type="Proteomes" id="UP000310249"/>
    </source>
</evidence>
<reference evidence="2 3" key="1">
    <citation type="submission" date="2018-01" db="EMBL/GenBank/DDBJ databases">
        <authorList>
            <person name="Paulsen S."/>
            <person name="Gram L.K."/>
        </authorList>
    </citation>
    <scope>NUCLEOTIDE SEQUENCE [LARGE SCALE GENOMIC DNA]</scope>
    <source>
        <strain evidence="2 3">S2676</strain>
    </source>
</reference>
<reference evidence="3" key="2">
    <citation type="submission" date="2019-06" db="EMBL/GenBank/DDBJ databases">
        <title>Co-occurence of chitin degradation, pigmentation and bioactivity in marine Pseudoalteromonas.</title>
        <authorList>
            <person name="Sonnenschein E.C."/>
            <person name="Bech P.K."/>
        </authorList>
    </citation>
    <scope>NUCLEOTIDE SEQUENCE [LARGE SCALE GENOMIC DNA]</scope>
    <source>
        <strain evidence="3">S2676</strain>
    </source>
</reference>
<feature type="transmembrane region" description="Helical" evidence="1">
    <location>
        <begin position="26"/>
        <end position="46"/>
    </location>
</feature>
<protein>
    <submittedName>
        <fullName evidence="2">Uncharacterized protein</fullName>
    </submittedName>
</protein>
<keyword evidence="1" id="KW-1133">Transmembrane helix</keyword>
<dbReference type="Proteomes" id="UP000310249">
    <property type="component" value="Unassembled WGS sequence"/>
</dbReference>
<keyword evidence="1" id="KW-0472">Membrane</keyword>
<sequence length="121" mass="13466">MHIQARLTANTQHDMVDNKAWRNIQLGFWLLLLFSLCQAIIFSLGFHTLAKFMLLGLLITALFMPLYRMECILGYVLGASLTSGPAMPFVGVMLFATVSALSHFAIKPLIARAITKKHSTN</sequence>
<dbReference type="AlphaFoldDB" id="A0A5S3WS37"/>
<proteinExistence type="predicted"/>
<feature type="transmembrane region" description="Helical" evidence="1">
    <location>
        <begin position="53"/>
        <end position="77"/>
    </location>
</feature>
<dbReference type="EMBL" id="PNCI01000008">
    <property type="protein sequence ID" value="TMP31647.1"/>
    <property type="molecule type" value="Genomic_DNA"/>
</dbReference>
<keyword evidence="1" id="KW-0812">Transmembrane</keyword>
<name>A0A5S3WS37_9GAMM</name>
<gene>
    <name evidence="2" type="ORF">CWB99_04725</name>
</gene>
<evidence type="ECO:0000256" key="1">
    <source>
        <dbReference type="SAM" id="Phobius"/>
    </source>
</evidence>
<evidence type="ECO:0000313" key="2">
    <source>
        <dbReference type="EMBL" id="TMP31647.1"/>
    </source>
</evidence>
<accession>A0A5S3WS37</accession>
<dbReference type="OrthoDB" id="9815205at2"/>
<organism evidence="2 3">
    <name type="scientific">Pseudoalteromonas rubra</name>
    <dbReference type="NCBI Taxonomy" id="43658"/>
    <lineage>
        <taxon>Bacteria</taxon>
        <taxon>Pseudomonadati</taxon>
        <taxon>Pseudomonadota</taxon>
        <taxon>Gammaproteobacteria</taxon>
        <taxon>Alteromonadales</taxon>
        <taxon>Pseudoalteromonadaceae</taxon>
        <taxon>Pseudoalteromonas</taxon>
    </lineage>
</organism>